<keyword evidence="4 7" id="KW-1133">Transmembrane helix</keyword>
<keyword evidence="2" id="KW-1003">Cell membrane</keyword>
<sequence>MRGLKVDIEKFRKQFRFADLQTFISRANLNMVGPTITYYTLLSLVPVLMSIGAIAGLVGISSTELIATLKTNLPANIMSILAPIIKSVLSGGVGILSFSIVTTVWGASAVLAVIRKAFNGVHDVPERVSGMLTRVFSFLWLMVILITAGIVMAATAIMPAIIQAIPGDLPWLDELAKQSRLFALIGLWLLMCVFNVALPAKRLPWKATLLGSGIEVVILVLLNAGFSWYAQFAVKSVGFYQSLGSLLVLMVYLNLVGTIMVVGQILIAWFSILFDPEEKQPAAVPLAAKGVPAKRRPALAKRQVAKHYRKRTTRSS</sequence>
<dbReference type="PANTHER" id="PTHR30213:SF0">
    <property type="entry name" value="UPF0761 MEMBRANE PROTEIN YIHY"/>
    <property type="match status" value="1"/>
</dbReference>
<feature type="transmembrane region" description="Helical" evidence="7">
    <location>
        <begin position="207"/>
        <end position="229"/>
    </location>
</feature>
<evidence type="ECO:0000313" key="9">
    <source>
        <dbReference type="Proteomes" id="UP000650485"/>
    </source>
</evidence>
<dbReference type="AlphaFoldDB" id="A0A329G9M1"/>
<name>A0A329G9M1_WEICO</name>
<feature type="transmembrane region" description="Helical" evidence="7">
    <location>
        <begin position="249"/>
        <end position="270"/>
    </location>
</feature>
<keyword evidence="5 7" id="KW-0472">Membrane</keyword>
<dbReference type="EMBL" id="JACSZT010000002">
    <property type="protein sequence ID" value="MBC6498152.1"/>
    <property type="molecule type" value="Genomic_DNA"/>
</dbReference>
<protein>
    <submittedName>
        <fullName evidence="8">YihY/virulence factor BrkB family protein</fullName>
    </submittedName>
</protein>
<evidence type="ECO:0000256" key="3">
    <source>
        <dbReference type="ARBA" id="ARBA00022692"/>
    </source>
</evidence>
<evidence type="ECO:0000256" key="7">
    <source>
        <dbReference type="SAM" id="Phobius"/>
    </source>
</evidence>
<evidence type="ECO:0000256" key="2">
    <source>
        <dbReference type="ARBA" id="ARBA00022475"/>
    </source>
</evidence>
<dbReference type="Proteomes" id="UP000650485">
    <property type="component" value="Unassembled WGS sequence"/>
</dbReference>
<dbReference type="InterPro" id="IPR017039">
    <property type="entry name" value="Virul_fac_BrkB"/>
</dbReference>
<proteinExistence type="predicted"/>
<evidence type="ECO:0000256" key="5">
    <source>
        <dbReference type="ARBA" id="ARBA00023136"/>
    </source>
</evidence>
<organism evidence="8 9">
    <name type="scientific">Weissella confusa</name>
    <name type="common">Lactobacillus confusus</name>
    <dbReference type="NCBI Taxonomy" id="1583"/>
    <lineage>
        <taxon>Bacteria</taxon>
        <taxon>Bacillati</taxon>
        <taxon>Bacillota</taxon>
        <taxon>Bacilli</taxon>
        <taxon>Lactobacillales</taxon>
        <taxon>Lactobacillaceae</taxon>
        <taxon>Weissella</taxon>
    </lineage>
</organism>
<evidence type="ECO:0000256" key="4">
    <source>
        <dbReference type="ARBA" id="ARBA00022989"/>
    </source>
</evidence>
<evidence type="ECO:0000313" key="8">
    <source>
        <dbReference type="EMBL" id="MBC6498152.1"/>
    </source>
</evidence>
<comment type="subcellular location">
    <subcellularLocation>
        <location evidence="1">Cell membrane</location>
        <topology evidence="1">Multi-pass membrane protein</topology>
    </subcellularLocation>
</comment>
<accession>A0A329G9M1</accession>
<feature type="region of interest" description="Disordered" evidence="6">
    <location>
        <begin position="293"/>
        <end position="316"/>
    </location>
</feature>
<evidence type="ECO:0000256" key="1">
    <source>
        <dbReference type="ARBA" id="ARBA00004651"/>
    </source>
</evidence>
<feature type="transmembrane region" description="Helical" evidence="7">
    <location>
        <begin position="181"/>
        <end position="200"/>
    </location>
</feature>
<dbReference type="PANTHER" id="PTHR30213">
    <property type="entry name" value="INNER MEMBRANE PROTEIN YHJD"/>
    <property type="match status" value="1"/>
</dbReference>
<dbReference type="RefSeq" id="WP_112464333.1">
    <property type="nucleotide sequence ID" value="NZ_CABJBN010000004.1"/>
</dbReference>
<gene>
    <name evidence="8" type="ORF">H7R52_00975</name>
</gene>
<evidence type="ECO:0000256" key="6">
    <source>
        <dbReference type="SAM" id="MobiDB-lite"/>
    </source>
</evidence>
<feature type="transmembrane region" description="Helical" evidence="7">
    <location>
        <begin position="36"/>
        <end position="60"/>
    </location>
</feature>
<feature type="transmembrane region" description="Helical" evidence="7">
    <location>
        <begin position="95"/>
        <end position="114"/>
    </location>
</feature>
<reference evidence="8" key="1">
    <citation type="submission" date="2020-08" db="EMBL/GenBank/DDBJ databases">
        <title>Complete genome sequence of Weissella confusa strain FS54 provides insights into metabolic potential.</title>
        <authorList>
            <person name="Fhoula I."/>
            <person name="Najjari A."/>
            <person name="Lekired A."/>
            <person name="Bessrour-Aouam N."/>
            <person name="Jaballah S."/>
            <person name="Klibi N."/>
            <person name="Ouzari H.-I."/>
        </authorList>
    </citation>
    <scope>NUCLEOTIDE SEQUENCE</scope>
    <source>
        <strain evidence="8">FS54</strain>
    </source>
</reference>
<dbReference type="GO" id="GO:0005886">
    <property type="term" value="C:plasma membrane"/>
    <property type="evidence" value="ECO:0007669"/>
    <property type="project" value="UniProtKB-SubCell"/>
</dbReference>
<feature type="transmembrane region" description="Helical" evidence="7">
    <location>
        <begin position="135"/>
        <end position="161"/>
    </location>
</feature>
<keyword evidence="3 7" id="KW-0812">Transmembrane</keyword>
<dbReference type="PIRSF" id="PIRSF035875">
    <property type="entry name" value="RNase_BN"/>
    <property type="match status" value="1"/>
</dbReference>
<comment type="caution">
    <text evidence="8">The sequence shown here is derived from an EMBL/GenBank/DDBJ whole genome shotgun (WGS) entry which is preliminary data.</text>
</comment>
<dbReference type="Pfam" id="PF03631">
    <property type="entry name" value="Virul_fac_BrkB"/>
    <property type="match status" value="1"/>
</dbReference>